<dbReference type="HOGENOM" id="CLU_2873808_0_0_1"/>
<protein>
    <submittedName>
        <fullName evidence="1">Uncharacterized protein</fullName>
    </submittedName>
</protein>
<reference evidence="1 2" key="1">
    <citation type="journal article" date="2012" name="PLoS Pathog.">
        <title>Comparative pathogenomics reveals horizontally acquired novel virulence genes in fungi infecting cereal hosts.</title>
        <authorList>
            <person name="Gardiner D.M."/>
            <person name="McDonald M.C."/>
            <person name="Covarelli L."/>
            <person name="Solomon P.S."/>
            <person name="Rusu A.G."/>
            <person name="Marshall M."/>
            <person name="Kazan K."/>
            <person name="Chakraborty S."/>
            <person name="McDonald B.A."/>
            <person name="Manners J.M."/>
        </authorList>
    </citation>
    <scope>NUCLEOTIDE SEQUENCE [LARGE SCALE GENOMIC DNA]</scope>
    <source>
        <strain evidence="1 2">CS3096</strain>
    </source>
</reference>
<gene>
    <name evidence="1" type="ORF">FPSE_11262</name>
</gene>
<feature type="non-terminal residue" evidence="1">
    <location>
        <position position="1"/>
    </location>
</feature>
<dbReference type="RefSeq" id="XP_009262654.1">
    <property type="nucleotide sequence ID" value="XM_009264379.1"/>
</dbReference>
<evidence type="ECO:0000313" key="1">
    <source>
        <dbReference type="EMBL" id="EKJ68560.1"/>
    </source>
</evidence>
<accession>K3VXA5</accession>
<comment type="caution">
    <text evidence="1">The sequence shown here is derived from an EMBL/GenBank/DDBJ whole genome shotgun (WGS) entry which is preliminary data.</text>
</comment>
<dbReference type="AlphaFoldDB" id="K3VXA5"/>
<dbReference type="EMBL" id="AFNW01000444">
    <property type="protein sequence ID" value="EKJ68560.1"/>
    <property type="molecule type" value="Genomic_DNA"/>
</dbReference>
<keyword evidence="2" id="KW-1185">Reference proteome</keyword>
<proteinExistence type="predicted"/>
<dbReference type="KEGG" id="fpu:FPSE_11262"/>
<sequence>GILLTLNIIPFIIDILANRGIVILKVRYYKIESKNKIIILNLILISKSLSLLKSLKAPLNTKGL</sequence>
<evidence type="ECO:0000313" key="2">
    <source>
        <dbReference type="Proteomes" id="UP000007978"/>
    </source>
</evidence>
<dbReference type="Proteomes" id="UP000007978">
    <property type="component" value="Chromosome 1"/>
</dbReference>
<dbReference type="GeneID" id="20369879"/>
<organism evidence="1 2">
    <name type="scientific">Fusarium pseudograminearum (strain CS3096)</name>
    <name type="common">Wheat and barley crown-rot fungus</name>
    <dbReference type="NCBI Taxonomy" id="1028729"/>
    <lineage>
        <taxon>Eukaryota</taxon>
        <taxon>Fungi</taxon>
        <taxon>Dikarya</taxon>
        <taxon>Ascomycota</taxon>
        <taxon>Pezizomycotina</taxon>
        <taxon>Sordariomycetes</taxon>
        <taxon>Hypocreomycetidae</taxon>
        <taxon>Hypocreales</taxon>
        <taxon>Nectriaceae</taxon>
        <taxon>Fusarium</taxon>
    </lineage>
</organism>
<name>K3VXA5_FUSPC</name>